<dbReference type="PANTHER" id="PTHR33577">
    <property type="entry name" value="STERIGMATOCYSTIN BIOSYNTHESIS PEROXIDASE STCC-RELATED"/>
    <property type="match status" value="1"/>
</dbReference>
<accession>A0A976FKV7</accession>
<evidence type="ECO:0000313" key="10">
    <source>
        <dbReference type="EMBL" id="TDH68675.1"/>
    </source>
</evidence>
<keyword evidence="3" id="KW-0349">Heme</keyword>
<keyword evidence="4" id="KW-0479">Metal-binding</keyword>
<evidence type="ECO:0000259" key="9">
    <source>
        <dbReference type="PROSITE" id="PS51405"/>
    </source>
</evidence>
<dbReference type="SMR" id="A0A976FKV7"/>
<sequence length="262" mass="28862">MVFLWKPLLLLFCTSHTLTAIKANGANHTYIRPSGPDVSGFPPPNSASNHRSPCPALNSLANHAYLPRDGKSLTPQLIRDAVINVFNIDPALAKRLTKALPPQLTLADLSVHGLTEHDASLVHDDAWCHHDPAQINSTLVDFLISTSKNGELSKRSLAMARRERETQCKKENPTYTLPLKTQAVAYGEAALLLIAMGNYESETITVETMKSFLLQEKIPNTFKKSNKPLTTAKVVFLSAQIRLLALFGAELETRNARASERD</sequence>
<dbReference type="InterPro" id="IPR036851">
    <property type="entry name" value="Chloroperoxidase-like_sf"/>
</dbReference>
<comment type="cofactor">
    <cofactor evidence="1">
        <name>heme b</name>
        <dbReference type="ChEBI" id="CHEBI:60344"/>
    </cofactor>
</comment>
<dbReference type="Gene3D" id="1.10.489.10">
    <property type="entry name" value="Chloroperoxidase-like"/>
    <property type="match status" value="1"/>
</dbReference>
<dbReference type="AlphaFoldDB" id="A0A976FKV7"/>
<dbReference type="InterPro" id="IPR000028">
    <property type="entry name" value="Chloroperoxidase"/>
</dbReference>
<evidence type="ECO:0000256" key="7">
    <source>
        <dbReference type="ARBA" id="ARBA00025795"/>
    </source>
</evidence>
<gene>
    <name evidence="10" type="ORF">CCR75_000914</name>
</gene>
<evidence type="ECO:0000256" key="3">
    <source>
        <dbReference type="ARBA" id="ARBA00022617"/>
    </source>
</evidence>
<feature type="signal peptide" evidence="8">
    <location>
        <begin position="1"/>
        <end position="20"/>
    </location>
</feature>
<keyword evidence="11" id="KW-1185">Reference proteome</keyword>
<dbReference type="GO" id="GO:0004601">
    <property type="term" value="F:peroxidase activity"/>
    <property type="evidence" value="ECO:0007669"/>
    <property type="project" value="UniProtKB-KW"/>
</dbReference>
<dbReference type="GeneID" id="94344690"/>
<evidence type="ECO:0000313" key="11">
    <source>
        <dbReference type="Proteomes" id="UP000294530"/>
    </source>
</evidence>
<evidence type="ECO:0000256" key="2">
    <source>
        <dbReference type="ARBA" id="ARBA00022559"/>
    </source>
</evidence>
<dbReference type="Proteomes" id="UP000294530">
    <property type="component" value="Unassembled WGS sequence"/>
</dbReference>
<dbReference type="RefSeq" id="XP_067818174.1">
    <property type="nucleotide sequence ID" value="XM_067959019.1"/>
</dbReference>
<evidence type="ECO:0000256" key="5">
    <source>
        <dbReference type="ARBA" id="ARBA00023002"/>
    </source>
</evidence>
<dbReference type="GO" id="GO:0046872">
    <property type="term" value="F:metal ion binding"/>
    <property type="evidence" value="ECO:0007669"/>
    <property type="project" value="UniProtKB-KW"/>
</dbReference>
<dbReference type="PANTHER" id="PTHR33577:SF9">
    <property type="entry name" value="PEROXIDASE STCC"/>
    <property type="match status" value="1"/>
</dbReference>
<organism evidence="10 11">
    <name type="scientific">Bremia lactucae</name>
    <name type="common">Lettuce downy mildew</name>
    <dbReference type="NCBI Taxonomy" id="4779"/>
    <lineage>
        <taxon>Eukaryota</taxon>
        <taxon>Sar</taxon>
        <taxon>Stramenopiles</taxon>
        <taxon>Oomycota</taxon>
        <taxon>Peronosporomycetes</taxon>
        <taxon>Peronosporales</taxon>
        <taxon>Peronosporaceae</taxon>
        <taxon>Bremia</taxon>
    </lineage>
</organism>
<evidence type="ECO:0000256" key="6">
    <source>
        <dbReference type="ARBA" id="ARBA00023004"/>
    </source>
</evidence>
<protein>
    <recommendedName>
        <fullName evidence="9">Heme haloperoxidase family profile domain-containing protein</fullName>
    </recommendedName>
</protein>
<keyword evidence="6" id="KW-0408">Iron</keyword>
<name>A0A976FKV7_BRELC</name>
<dbReference type="KEGG" id="blac:94344690"/>
<feature type="chain" id="PRO_5037869187" description="Heme haloperoxidase family profile domain-containing protein" evidence="8">
    <location>
        <begin position="21"/>
        <end position="262"/>
    </location>
</feature>
<keyword evidence="2" id="KW-0575">Peroxidase</keyword>
<feature type="domain" description="Heme haloperoxidase family profile" evidence="9">
    <location>
        <begin position="37"/>
        <end position="238"/>
    </location>
</feature>
<dbReference type="EMBL" id="SHOA02000016">
    <property type="protein sequence ID" value="TDH68675.1"/>
    <property type="molecule type" value="Genomic_DNA"/>
</dbReference>
<dbReference type="Pfam" id="PF01328">
    <property type="entry name" value="Peroxidase_2"/>
    <property type="match status" value="1"/>
</dbReference>
<reference evidence="10 11" key="1">
    <citation type="journal article" date="2021" name="Genome Biol.">
        <title>AFLAP: assembly-free linkage analysis pipeline using k-mers from genome sequencing data.</title>
        <authorList>
            <person name="Fletcher K."/>
            <person name="Zhang L."/>
            <person name="Gil J."/>
            <person name="Han R."/>
            <person name="Cavanaugh K."/>
            <person name="Michelmore R."/>
        </authorList>
    </citation>
    <scope>NUCLEOTIDE SEQUENCE [LARGE SCALE GENOMIC DNA]</scope>
    <source>
        <strain evidence="10 11">SF5</strain>
    </source>
</reference>
<keyword evidence="5" id="KW-0560">Oxidoreductase</keyword>
<comment type="similarity">
    <text evidence="7">Belongs to the chloroperoxidase family.</text>
</comment>
<proteinExistence type="inferred from homology"/>
<comment type="caution">
    <text evidence="10">The sequence shown here is derived from an EMBL/GenBank/DDBJ whole genome shotgun (WGS) entry which is preliminary data.</text>
</comment>
<evidence type="ECO:0000256" key="4">
    <source>
        <dbReference type="ARBA" id="ARBA00022723"/>
    </source>
</evidence>
<dbReference type="SUPFAM" id="SSF47571">
    <property type="entry name" value="Cloroperoxidase"/>
    <property type="match status" value="1"/>
</dbReference>
<evidence type="ECO:0000256" key="8">
    <source>
        <dbReference type="SAM" id="SignalP"/>
    </source>
</evidence>
<dbReference type="PROSITE" id="PS51405">
    <property type="entry name" value="HEME_HALOPEROXIDASE"/>
    <property type="match status" value="1"/>
</dbReference>
<evidence type="ECO:0000256" key="1">
    <source>
        <dbReference type="ARBA" id="ARBA00001970"/>
    </source>
</evidence>
<keyword evidence="8" id="KW-0732">Signal</keyword>
<dbReference type="OrthoDB" id="407298at2759"/>